<dbReference type="AlphaFoldDB" id="A0A179D789"/>
<proteinExistence type="predicted"/>
<reference evidence="2 3" key="1">
    <citation type="submission" date="2016-04" db="EMBL/GenBank/DDBJ databases">
        <title>Genome analysis of Thermosulfurimonas dismutans, the first thermophilic sulfur-disproportionating bacterium of the phylum Thermodesulfobacteria.</title>
        <authorList>
            <person name="Mardanov A.V."/>
            <person name="Beletsky A.V."/>
            <person name="Kadnikov V.V."/>
            <person name="Slobodkin A.I."/>
            <person name="Ravin N.V."/>
        </authorList>
    </citation>
    <scope>NUCLEOTIDE SEQUENCE [LARGE SCALE GENOMIC DNA]</scope>
    <source>
        <strain evidence="2 3">S95</strain>
    </source>
</reference>
<name>A0A179D789_9BACT</name>
<gene>
    <name evidence="2" type="ORF">TDIS_0351</name>
</gene>
<dbReference type="EMBL" id="LWLG01000001">
    <property type="protein sequence ID" value="OAQ21833.1"/>
    <property type="molecule type" value="Genomic_DNA"/>
</dbReference>
<dbReference type="Proteomes" id="UP000078390">
    <property type="component" value="Unassembled WGS sequence"/>
</dbReference>
<protein>
    <recommendedName>
        <fullName evidence="4">Transposase</fullName>
    </recommendedName>
</protein>
<dbReference type="OrthoDB" id="5655881at2"/>
<dbReference type="STRING" id="999894.TDIS_0351"/>
<comment type="caution">
    <text evidence="2">The sequence shown here is derived from an EMBL/GenBank/DDBJ whole genome shotgun (WGS) entry which is preliminary data.</text>
</comment>
<sequence>MLKELECIRLSRETLRRWLKEADPLPPPKNVTAAQNAESEPQRRPDRLHRRFPPPLVRCKPYALDDATGGKPLYGNFVKRESLMAYFEVCYQVFQKYSLPENLCLDRHSVFITTRHEGVHVKQTVGNPTCFQIAMAKININLIFAHSPLKPEAA</sequence>
<evidence type="ECO:0000256" key="1">
    <source>
        <dbReference type="SAM" id="MobiDB-lite"/>
    </source>
</evidence>
<evidence type="ECO:0000313" key="2">
    <source>
        <dbReference type="EMBL" id="OAQ21833.1"/>
    </source>
</evidence>
<evidence type="ECO:0008006" key="4">
    <source>
        <dbReference type="Google" id="ProtNLM"/>
    </source>
</evidence>
<dbReference type="RefSeq" id="WP_068668649.1">
    <property type="nucleotide sequence ID" value="NZ_LWLG01000001.1"/>
</dbReference>
<evidence type="ECO:0000313" key="3">
    <source>
        <dbReference type="Proteomes" id="UP000078390"/>
    </source>
</evidence>
<feature type="region of interest" description="Disordered" evidence="1">
    <location>
        <begin position="21"/>
        <end position="53"/>
    </location>
</feature>
<accession>A0A179D789</accession>
<organism evidence="2 3">
    <name type="scientific">Thermosulfurimonas dismutans</name>
    <dbReference type="NCBI Taxonomy" id="999894"/>
    <lineage>
        <taxon>Bacteria</taxon>
        <taxon>Pseudomonadati</taxon>
        <taxon>Thermodesulfobacteriota</taxon>
        <taxon>Thermodesulfobacteria</taxon>
        <taxon>Thermodesulfobacteriales</taxon>
        <taxon>Thermodesulfobacteriaceae</taxon>
        <taxon>Thermosulfurimonas</taxon>
    </lineage>
</organism>
<keyword evidence="3" id="KW-1185">Reference proteome</keyword>